<dbReference type="SUPFAM" id="SSF52047">
    <property type="entry name" value="RNI-like"/>
    <property type="match status" value="1"/>
</dbReference>
<dbReference type="Gene3D" id="3.80.10.10">
    <property type="entry name" value="Ribonuclease Inhibitor"/>
    <property type="match status" value="1"/>
</dbReference>
<dbReference type="InterPro" id="IPR053197">
    <property type="entry name" value="F-box_SCFL_complex_component"/>
</dbReference>
<dbReference type="Proteomes" id="UP001341281">
    <property type="component" value="Chromosome 01"/>
</dbReference>
<dbReference type="EMBL" id="CP144745">
    <property type="protein sequence ID" value="WVZ50008.1"/>
    <property type="molecule type" value="Genomic_DNA"/>
</dbReference>
<dbReference type="InterPro" id="IPR001810">
    <property type="entry name" value="F-box_dom"/>
</dbReference>
<evidence type="ECO:0000313" key="3">
    <source>
        <dbReference type="Proteomes" id="UP001341281"/>
    </source>
</evidence>
<organism evidence="2 3">
    <name type="scientific">Paspalum notatum var. saurae</name>
    <dbReference type="NCBI Taxonomy" id="547442"/>
    <lineage>
        <taxon>Eukaryota</taxon>
        <taxon>Viridiplantae</taxon>
        <taxon>Streptophyta</taxon>
        <taxon>Embryophyta</taxon>
        <taxon>Tracheophyta</taxon>
        <taxon>Spermatophyta</taxon>
        <taxon>Magnoliopsida</taxon>
        <taxon>Liliopsida</taxon>
        <taxon>Poales</taxon>
        <taxon>Poaceae</taxon>
        <taxon>PACMAD clade</taxon>
        <taxon>Panicoideae</taxon>
        <taxon>Andropogonodae</taxon>
        <taxon>Paspaleae</taxon>
        <taxon>Paspalinae</taxon>
        <taxon>Paspalum</taxon>
    </lineage>
</organism>
<sequence length="505" mass="55898">MAAMETPAAGDDWLSGLPDCLLEDVLSRLSSRQAAPTSVLSRRWRHLWRTLPCVDIDQREFRTATPSELDAFEDLGDVLLPPRHCTSPPPPDLDTLRLRVTSQNFPTAQRWIRRGLRCHPAAFHLHCDKDDNVVNVFDRAAIVTTWPEFPGLGMDLHSERRLRTLHLSGLTLPPDLATDVATGYRALEALHLADCRYQFTSLASCSLKELSIVRCERDFLASEPLLLAVPSVVSLRISVQFHAGASMRHLRSLHLSGLSLSSDFAKDVAGEYTALEALRLDDCRHDFTRLASCTLTELSVVHCHHKYLDASEPLLLAVPSVVSLRIHGRGGTARVNSECEMPSVVTASLTCLARVYEGFLSSLRHARTLNLSGFRFRALLGSDNEPADDGFPVFHRLMALHLHECNVGVHGQMLLRFLQNSPSLETLKVSNGALVDDSGSRWSMVIAGPAVYECKNLRSMELEFWGHCAVEELAQTLVGSISKQAVQPIQTFVGDGKSRVEISFA</sequence>
<keyword evidence="3" id="KW-1185">Reference proteome</keyword>
<reference evidence="2 3" key="1">
    <citation type="submission" date="2024-02" db="EMBL/GenBank/DDBJ databases">
        <title>High-quality chromosome-scale genome assembly of Pensacola bahiagrass (Paspalum notatum Flugge var. saurae).</title>
        <authorList>
            <person name="Vega J.M."/>
            <person name="Podio M."/>
            <person name="Orjuela J."/>
            <person name="Siena L.A."/>
            <person name="Pessino S.C."/>
            <person name="Combes M.C."/>
            <person name="Mariac C."/>
            <person name="Albertini E."/>
            <person name="Pupilli F."/>
            <person name="Ortiz J.P.A."/>
            <person name="Leblanc O."/>
        </authorList>
    </citation>
    <scope>NUCLEOTIDE SEQUENCE [LARGE SCALE GENOMIC DNA]</scope>
    <source>
        <strain evidence="2">R1</strain>
        <tissue evidence="2">Leaf</tissue>
    </source>
</reference>
<dbReference type="InterPro" id="IPR053781">
    <property type="entry name" value="F-box_AtFBL13-like"/>
</dbReference>
<name>A0AAQ3PLR7_PASNO</name>
<proteinExistence type="predicted"/>
<feature type="domain" description="F-box" evidence="1">
    <location>
        <begin position="14"/>
        <end position="52"/>
    </location>
</feature>
<evidence type="ECO:0000259" key="1">
    <source>
        <dbReference type="Pfam" id="PF00646"/>
    </source>
</evidence>
<dbReference type="CDD" id="cd22160">
    <property type="entry name" value="F-box_AtFBL13-like"/>
    <property type="match status" value="1"/>
</dbReference>
<dbReference type="SUPFAM" id="SSF81383">
    <property type="entry name" value="F-box domain"/>
    <property type="match status" value="1"/>
</dbReference>
<dbReference type="InterPro" id="IPR032675">
    <property type="entry name" value="LRR_dom_sf"/>
</dbReference>
<dbReference type="PANTHER" id="PTHR34223:SF99">
    <property type="entry name" value="OS04G0440200 PROTEIN"/>
    <property type="match status" value="1"/>
</dbReference>
<dbReference type="Pfam" id="PF00646">
    <property type="entry name" value="F-box"/>
    <property type="match status" value="1"/>
</dbReference>
<dbReference type="InterPro" id="IPR036047">
    <property type="entry name" value="F-box-like_dom_sf"/>
</dbReference>
<accession>A0AAQ3PLR7</accession>
<dbReference type="PANTHER" id="PTHR34223">
    <property type="entry name" value="OS11G0201299 PROTEIN"/>
    <property type="match status" value="1"/>
</dbReference>
<dbReference type="AlphaFoldDB" id="A0AAQ3PLR7"/>
<evidence type="ECO:0000313" key="2">
    <source>
        <dbReference type="EMBL" id="WVZ50008.1"/>
    </source>
</evidence>
<protein>
    <recommendedName>
        <fullName evidence="1">F-box domain-containing protein</fullName>
    </recommendedName>
</protein>
<gene>
    <name evidence="2" type="ORF">U9M48_001307</name>
</gene>